<accession>A0ABP8RUC8</accession>
<dbReference type="InterPro" id="IPR042099">
    <property type="entry name" value="ANL_N_sf"/>
</dbReference>
<evidence type="ECO:0000259" key="1">
    <source>
        <dbReference type="Pfam" id="PF00501"/>
    </source>
</evidence>
<dbReference type="Gene3D" id="3.40.50.12780">
    <property type="entry name" value="N-terminal domain of ligase-like"/>
    <property type="match status" value="1"/>
</dbReference>
<name>A0ABP8RUC8_9PSEU</name>
<reference evidence="4" key="1">
    <citation type="journal article" date="2019" name="Int. J. Syst. Evol. Microbiol.">
        <title>The Global Catalogue of Microorganisms (GCM) 10K type strain sequencing project: providing services to taxonomists for standard genome sequencing and annotation.</title>
        <authorList>
            <consortium name="The Broad Institute Genomics Platform"/>
            <consortium name="The Broad Institute Genome Sequencing Center for Infectious Disease"/>
            <person name="Wu L."/>
            <person name="Ma J."/>
        </authorList>
    </citation>
    <scope>NUCLEOTIDE SEQUENCE [LARGE SCALE GENOMIC DNA]</scope>
    <source>
        <strain evidence="4">JCM 17906</strain>
    </source>
</reference>
<organism evidence="3 4">
    <name type="scientific">Pseudonocardia xishanensis</name>
    <dbReference type="NCBI Taxonomy" id="630995"/>
    <lineage>
        <taxon>Bacteria</taxon>
        <taxon>Bacillati</taxon>
        <taxon>Actinomycetota</taxon>
        <taxon>Actinomycetes</taxon>
        <taxon>Pseudonocardiales</taxon>
        <taxon>Pseudonocardiaceae</taxon>
        <taxon>Pseudonocardia</taxon>
    </lineage>
</organism>
<dbReference type="Gene3D" id="3.30.300.30">
    <property type="match status" value="1"/>
</dbReference>
<evidence type="ECO:0000313" key="4">
    <source>
        <dbReference type="Proteomes" id="UP001501598"/>
    </source>
</evidence>
<protein>
    <submittedName>
        <fullName evidence="3">Fatty-acid--CoA ligase FadD5</fullName>
    </submittedName>
</protein>
<dbReference type="Pfam" id="PF13193">
    <property type="entry name" value="AMP-binding_C"/>
    <property type="match status" value="1"/>
</dbReference>
<dbReference type="PANTHER" id="PTHR43767">
    <property type="entry name" value="LONG-CHAIN-FATTY-ACID--COA LIGASE"/>
    <property type="match status" value="1"/>
</dbReference>
<dbReference type="InterPro" id="IPR045851">
    <property type="entry name" value="AMP-bd_C_sf"/>
</dbReference>
<dbReference type="EMBL" id="BAABGT010000040">
    <property type="protein sequence ID" value="GAA4548529.1"/>
    <property type="molecule type" value="Genomic_DNA"/>
</dbReference>
<dbReference type="InterPro" id="IPR025110">
    <property type="entry name" value="AMP-bd_C"/>
</dbReference>
<dbReference type="PROSITE" id="PS00455">
    <property type="entry name" value="AMP_BINDING"/>
    <property type="match status" value="1"/>
</dbReference>
<dbReference type="PANTHER" id="PTHR43767:SF1">
    <property type="entry name" value="NONRIBOSOMAL PEPTIDE SYNTHASE PES1 (EUROFUNG)-RELATED"/>
    <property type="match status" value="1"/>
</dbReference>
<dbReference type="InterPro" id="IPR050237">
    <property type="entry name" value="ATP-dep_AMP-bd_enzyme"/>
</dbReference>
<keyword evidence="4" id="KW-1185">Reference proteome</keyword>
<dbReference type="GO" id="GO:0016874">
    <property type="term" value="F:ligase activity"/>
    <property type="evidence" value="ECO:0007669"/>
    <property type="project" value="UniProtKB-KW"/>
</dbReference>
<evidence type="ECO:0000259" key="2">
    <source>
        <dbReference type="Pfam" id="PF13193"/>
    </source>
</evidence>
<proteinExistence type="predicted"/>
<comment type="caution">
    <text evidence="3">The sequence shown here is derived from an EMBL/GenBank/DDBJ whole genome shotgun (WGS) entry which is preliminary data.</text>
</comment>
<feature type="domain" description="AMP-binding enzyme C-terminal" evidence="2">
    <location>
        <begin position="416"/>
        <end position="492"/>
    </location>
</feature>
<dbReference type="InterPro" id="IPR000873">
    <property type="entry name" value="AMP-dep_synth/lig_dom"/>
</dbReference>
<sequence>MTPGAGDQAVNAADLATCLGRLALSHPQSCALRFGTDSRSYAELDRRASDVGTLLDERGVRPGDRVAVLSTNRLEVVDTFFGIVRLGAIVVPLNTRLSTTEVRYQLNDCGAEVLVAERALLERHPELRRPFRVVLVDDLPPHAGTAPCPSPVVDDHSPAFILYTSGTTGPPKGAMLSHRNLVFRTYAGLLGMGVAGGDEVWYSGLPLFHIGGWSSVLMYLYVGATVVLAPSTGFDADAAVAAMVDHGATGAFFVPTQWQAVCDAVGERRIPLRRMVWGASPAPRVLLERMSETFPGVPNISAFGQTETAASTCMLRGDDSIRKMGSVGTPLVGVAVRIVDDEMRDVPRGEVGEIVYQGPTVFLGYWNRPEATAEATAGGWFHSGDLCRQDDDGFIWVVDRKKDMIVTGGENVYCAEVESVLSTHPGVRDVAVIGLPHPRWVETPCAVIVPTDPDTPPDPSDVIAFAAAHLASYKKPTSVEFVDILPRNASGKVLKTELRSRFRPPAPHTGERRDAS</sequence>
<gene>
    <name evidence="3" type="primary">fadD5_2</name>
    <name evidence="3" type="ORF">GCM10023175_35030</name>
</gene>
<dbReference type="Pfam" id="PF00501">
    <property type="entry name" value="AMP-binding"/>
    <property type="match status" value="1"/>
</dbReference>
<dbReference type="Proteomes" id="UP001501598">
    <property type="component" value="Unassembled WGS sequence"/>
</dbReference>
<feature type="domain" description="AMP-dependent synthetase/ligase" evidence="1">
    <location>
        <begin position="25"/>
        <end position="366"/>
    </location>
</feature>
<dbReference type="RefSeq" id="WP_345419191.1">
    <property type="nucleotide sequence ID" value="NZ_BAABGT010000040.1"/>
</dbReference>
<keyword evidence="3" id="KW-0436">Ligase</keyword>
<dbReference type="InterPro" id="IPR020845">
    <property type="entry name" value="AMP-binding_CS"/>
</dbReference>
<evidence type="ECO:0000313" key="3">
    <source>
        <dbReference type="EMBL" id="GAA4548529.1"/>
    </source>
</evidence>
<dbReference type="SUPFAM" id="SSF56801">
    <property type="entry name" value="Acetyl-CoA synthetase-like"/>
    <property type="match status" value="1"/>
</dbReference>